<evidence type="ECO:0000313" key="1">
    <source>
        <dbReference type="EMBL" id="HEU98139.1"/>
    </source>
</evidence>
<gene>
    <name evidence="1" type="ORF">ENO36_04735</name>
</gene>
<dbReference type="Pfam" id="PF01244">
    <property type="entry name" value="Peptidase_M19"/>
    <property type="match status" value="1"/>
</dbReference>
<dbReference type="PANTHER" id="PTHR10443:SF12">
    <property type="entry name" value="DIPEPTIDASE"/>
    <property type="match status" value="1"/>
</dbReference>
<protein>
    <submittedName>
        <fullName evidence="1">Diguanylate cyclase</fullName>
    </submittedName>
</protein>
<dbReference type="GO" id="GO:0070573">
    <property type="term" value="F:metallodipeptidase activity"/>
    <property type="evidence" value="ECO:0007669"/>
    <property type="project" value="InterPro"/>
</dbReference>
<dbReference type="PROSITE" id="PS51365">
    <property type="entry name" value="RENAL_DIPEPTIDASE_2"/>
    <property type="match status" value="1"/>
</dbReference>
<sequence>MGSGKKYKGYKSWEFLEEGKDYKGFKLAKVLNRVPSKKVELSKSEEERVQEIIEKNILVSVHDHTEVFPEDPAEFVEHARVGRPFIGYEGLAASGLDAVFENMMDGTALMYSPDSWHWENVIHQLGMWQADIDHQDFVFIARKVDDIEKAFREGKLAMVISLESPPKIGEDLSKLDVLYGLGVRVMGVVYSKNNEFGSGLADIHDRGLTDLGYSLVERLNKLGVLIDVSHASDKTSLDAIEASKYPVVVTHAGARALWPSRRMKPDEVIHAVAEKKGFFAIEAAPHTTLTKNHPKHSLESVMEHFQYIEKLVGIDYVAFGPDTLFGDHVALHKVFAEYLSIKASSEEGLPPYEKVPFVDGIENPSEFPNIIRWLVKNGYSDSEISKVVGGNVLRVLRTVWK</sequence>
<name>A0A7C2YE71_9CREN</name>
<organism evidence="1">
    <name type="scientific">Fervidicoccus fontis</name>
    <dbReference type="NCBI Taxonomy" id="683846"/>
    <lineage>
        <taxon>Archaea</taxon>
        <taxon>Thermoproteota</taxon>
        <taxon>Thermoprotei</taxon>
        <taxon>Fervidicoccales</taxon>
        <taxon>Fervidicoccaceae</taxon>
        <taxon>Fervidicoccus</taxon>
    </lineage>
</organism>
<proteinExistence type="predicted"/>
<dbReference type="EMBL" id="DSFE01000098">
    <property type="protein sequence ID" value="HEU98139.1"/>
    <property type="molecule type" value="Genomic_DNA"/>
</dbReference>
<reference evidence="1" key="1">
    <citation type="journal article" date="2020" name="mSystems">
        <title>Genome- and Community-Level Interaction Insights into Carbon Utilization and Element Cycling Functions of Hydrothermarchaeota in Hydrothermal Sediment.</title>
        <authorList>
            <person name="Zhou Z."/>
            <person name="Liu Y."/>
            <person name="Xu W."/>
            <person name="Pan J."/>
            <person name="Luo Z.H."/>
            <person name="Li M."/>
        </authorList>
    </citation>
    <scope>NUCLEOTIDE SEQUENCE [LARGE SCALE GENOMIC DNA]</scope>
    <source>
        <strain evidence="1">SpSt-1259</strain>
    </source>
</reference>
<dbReference type="Gene3D" id="3.20.20.140">
    <property type="entry name" value="Metal-dependent hydrolases"/>
    <property type="match status" value="1"/>
</dbReference>
<dbReference type="InterPro" id="IPR008257">
    <property type="entry name" value="Pept_M19"/>
</dbReference>
<dbReference type="InterPro" id="IPR032466">
    <property type="entry name" value="Metal_Hydrolase"/>
</dbReference>
<comment type="caution">
    <text evidence="1">The sequence shown here is derived from an EMBL/GenBank/DDBJ whole genome shotgun (WGS) entry which is preliminary data.</text>
</comment>
<dbReference type="PANTHER" id="PTHR10443">
    <property type="entry name" value="MICROSOMAL DIPEPTIDASE"/>
    <property type="match status" value="1"/>
</dbReference>
<dbReference type="GO" id="GO:0006508">
    <property type="term" value="P:proteolysis"/>
    <property type="evidence" value="ECO:0007669"/>
    <property type="project" value="InterPro"/>
</dbReference>
<dbReference type="AlphaFoldDB" id="A0A7C2YE71"/>
<dbReference type="SUPFAM" id="SSF51556">
    <property type="entry name" value="Metallo-dependent hydrolases"/>
    <property type="match status" value="1"/>
</dbReference>
<accession>A0A7C2YE71</accession>
<dbReference type="Proteomes" id="UP000885664">
    <property type="component" value="Unassembled WGS sequence"/>
</dbReference>